<organism evidence="1 2">
    <name type="scientific">Mycolicibacterium aichiense</name>
    <dbReference type="NCBI Taxonomy" id="1799"/>
    <lineage>
        <taxon>Bacteria</taxon>
        <taxon>Bacillati</taxon>
        <taxon>Actinomycetota</taxon>
        <taxon>Actinomycetes</taxon>
        <taxon>Mycobacteriales</taxon>
        <taxon>Mycobacteriaceae</taxon>
        <taxon>Mycolicibacterium</taxon>
    </lineage>
</organism>
<name>A0AAD1HRY5_9MYCO</name>
<dbReference type="EMBL" id="AP022561">
    <property type="protein sequence ID" value="BBX09941.1"/>
    <property type="molecule type" value="Genomic_DNA"/>
</dbReference>
<keyword evidence="2" id="KW-1185">Reference proteome</keyword>
<dbReference type="AlphaFoldDB" id="A0AAD1HRY5"/>
<gene>
    <name evidence="1" type="ORF">MAIC_47440</name>
</gene>
<dbReference type="Proteomes" id="UP000467327">
    <property type="component" value="Chromosome"/>
</dbReference>
<proteinExistence type="predicted"/>
<reference evidence="1 2" key="1">
    <citation type="journal article" date="2019" name="Emerg. Microbes Infect.">
        <title>Comprehensive subspecies identification of 175 nontuberculous mycobacteria species based on 7547 genomic profiles.</title>
        <authorList>
            <person name="Matsumoto Y."/>
            <person name="Kinjo T."/>
            <person name="Motooka D."/>
            <person name="Nabeya D."/>
            <person name="Jung N."/>
            <person name="Uechi K."/>
            <person name="Horii T."/>
            <person name="Iida T."/>
            <person name="Fujita J."/>
            <person name="Nakamura S."/>
        </authorList>
    </citation>
    <scope>NUCLEOTIDE SEQUENCE [LARGE SCALE GENOMIC DNA]</scope>
    <source>
        <strain evidence="1 2">JCM 6376</strain>
    </source>
</reference>
<accession>A0AAD1HRY5</accession>
<protein>
    <submittedName>
        <fullName evidence="1">Uncharacterized protein</fullName>
    </submittedName>
</protein>
<evidence type="ECO:0000313" key="1">
    <source>
        <dbReference type="EMBL" id="BBX09941.1"/>
    </source>
</evidence>
<sequence length="61" mass="7014">MTHVRLTSSRDVRKLELLRLPVDIGVRDYMIKPLRPTMPQGHSFAAPRSLWDVSKAKGEKQ</sequence>
<evidence type="ECO:0000313" key="2">
    <source>
        <dbReference type="Proteomes" id="UP000467327"/>
    </source>
</evidence>
<dbReference type="KEGG" id="maic:MAIC_47440"/>